<reference evidence="6" key="1">
    <citation type="submission" date="2023-04" db="EMBL/GenBank/DDBJ databases">
        <title>Phytophthora lilii NBRC 32176.</title>
        <authorList>
            <person name="Ichikawa N."/>
            <person name="Sato H."/>
            <person name="Tonouchi N."/>
        </authorList>
    </citation>
    <scope>NUCLEOTIDE SEQUENCE</scope>
    <source>
        <strain evidence="6">NBRC 32176</strain>
    </source>
</reference>
<comment type="domain">
    <text evidence="5">The RxLR-dEER motif acts to carry the protein into the host cell cytoplasm through binding to cell surface phosphatidylinositol-3-phosphate.</text>
</comment>
<dbReference type="AlphaFoldDB" id="A0A9W6THV3"/>
<evidence type="ECO:0000256" key="5">
    <source>
        <dbReference type="RuleBase" id="RU367124"/>
    </source>
</evidence>
<accession>A0A9W6THV3</accession>
<evidence type="ECO:0000256" key="3">
    <source>
        <dbReference type="ARBA" id="ARBA00022525"/>
    </source>
</evidence>
<sequence>MTKISSEIESNAAILNDKRLLRSHKAGGDGAYVKNEEQAINFKTLTNVKNWFRKNHCAPNHAANSNNLYDDFSKLNLETMLKKRKFKAEMFKKWDNYRIDELKVKIGQENFRNNAVTKMFMDYVKNHRPKNLYL</sequence>
<evidence type="ECO:0000256" key="2">
    <source>
        <dbReference type="ARBA" id="ARBA00010400"/>
    </source>
</evidence>
<dbReference type="InterPro" id="IPR031825">
    <property type="entry name" value="RXLR"/>
</dbReference>
<dbReference type="Proteomes" id="UP001165083">
    <property type="component" value="Unassembled WGS sequence"/>
</dbReference>
<protein>
    <recommendedName>
        <fullName evidence="5">RxLR effector protein</fullName>
    </recommendedName>
</protein>
<comment type="similarity">
    <text evidence="2 5">Belongs to the RxLR effector family.</text>
</comment>
<keyword evidence="4" id="KW-0732">Signal</keyword>
<dbReference type="EMBL" id="BSXW01000108">
    <property type="protein sequence ID" value="GMF12216.1"/>
    <property type="molecule type" value="Genomic_DNA"/>
</dbReference>
<name>A0A9W6THV3_9STRA</name>
<evidence type="ECO:0000256" key="1">
    <source>
        <dbReference type="ARBA" id="ARBA00004613"/>
    </source>
</evidence>
<proteinExistence type="inferred from homology"/>
<evidence type="ECO:0000256" key="4">
    <source>
        <dbReference type="ARBA" id="ARBA00022729"/>
    </source>
</evidence>
<keyword evidence="7" id="KW-1185">Reference proteome</keyword>
<dbReference type="OrthoDB" id="120560at2759"/>
<dbReference type="Pfam" id="PF16810">
    <property type="entry name" value="RXLR"/>
    <property type="match status" value="1"/>
</dbReference>
<gene>
    <name evidence="6" type="ORF">Plil01_000285600</name>
</gene>
<comment type="function">
    <text evidence="5">Effector that suppresses plant defense responses during pathogen infection.</text>
</comment>
<evidence type="ECO:0000313" key="7">
    <source>
        <dbReference type="Proteomes" id="UP001165083"/>
    </source>
</evidence>
<keyword evidence="3 5" id="KW-0964">Secreted</keyword>
<organism evidence="6 7">
    <name type="scientific">Phytophthora lilii</name>
    <dbReference type="NCBI Taxonomy" id="2077276"/>
    <lineage>
        <taxon>Eukaryota</taxon>
        <taxon>Sar</taxon>
        <taxon>Stramenopiles</taxon>
        <taxon>Oomycota</taxon>
        <taxon>Peronosporomycetes</taxon>
        <taxon>Peronosporales</taxon>
        <taxon>Peronosporaceae</taxon>
        <taxon>Phytophthora</taxon>
    </lineage>
</organism>
<evidence type="ECO:0000313" key="6">
    <source>
        <dbReference type="EMBL" id="GMF12216.1"/>
    </source>
</evidence>
<comment type="subcellular location">
    <subcellularLocation>
        <location evidence="1 5">Secreted</location>
    </subcellularLocation>
</comment>
<comment type="caution">
    <text evidence="6">The sequence shown here is derived from an EMBL/GenBank/DDBJ whole genome shotgun (WGS) entry which is preliminary data.</text>
</comment>